<feature type="transmembrane region" description="Helical" evidence="9">
    <location>
        <begin position="883"/>
        <end position="905"/>
    </location>
</feature>
<evidence type="ECO:0000256" key="5">
    <source>
        <dbReference type="ARBA" id="ARBA00022989"/>
    </source>
</evidence>
<dbReference type="InterPro" id="IPR023838">
    <property type="entry name" value="T7SS_EsaA"/>
</dbReference>
<dbReference type="InterPro" id="IPR051449">
    <property type="entry name" value="ABC-2_transporter_component"/>
</dbReference>
<comment type="caution">
    <text evidence="10">The sequence shown here is derived from an EMBL/GenBank/DDBJ whole genome shotgun (WGS) entry which is preliminary data.</text>
</comment>
<dbReference type="CDD" id="cd06174">
    <property type="entry name" value="MFS"/>
    <property type="match status" value="1"/>
</dbReference>
<keyword evidence="5 9" id="KW-1133">Transmembrane helix</keyword>
<evidence type="ECO:0000256" key="6">
    <source>
        <dbReference type="ARBA" id="ARBA00023136"/>
    </source>
</evidence>
<dbReference type="Gene3D" id="3.40.1710.10">
    <property type="entry name" value="abc type-2 transporter like domain"/>
    <property type="match status" value="1"/>
</dbReference>
<feature type="transmembrane region" description="Helical" evidence="9">
    <location>
        <begin position="795"/>
        <end position="815"/>
    </location>
</feature>
<dbReference type="PANTHER" id="PTHR30294:SF29">
    <property type="entry name" value="MULTIDRUG ABC TRANSPORTER PERMEASE YBHS-RELATED"/>
    <property type="match status" value="1"/>
</dbReference>
<feature type="transmembrane region" description="Helical" evidence="9">
    <location>
        <begin position="12"/>
        <end position="30"/>
    </location>
</feature>
<evidence type="ECO:0000256" key="8">
    <source>
        <dbReference type="SAM" id="MobiDB-lite"/>
    </source>
</evidence>
<keyword evidence="4 9" id="KW-0812">Transmembrane</keyword>
<keyword evidence="3" id="KW-1003">Cell membrane</keyword>
<evidence type="ECO:0000313" key="10">
    <source>
        <dbReference type="EMBL" id="MRX54069.1"/>
    </source>
</evidence>
<feature type="coiled-coil region" evidence="7">
    <location>
        <begin position="609"/>
        <end position="672"/>
    </location>
</feature>
<dbReference type="Proteomes" id="UP000441585">
    <property type="component" value="Unassembled WGS sequence"/>
</dbReference>
<feature type="coiled-coil region" evidence="7">
    <location>
        <begin position="407"/>
        <end position="514"/>
    </location>
</feature>
<dbReference type="GO" id="GO:0005886">
    <property type="term" value="C:plasma membrane"/>
    <property type="evidence" value="ECO:0007669"/>
    <property type="project" value="UniProtKB-SubCell"/>
</dbReference>
<reference evidence="10 11" key="1">
    <citation type="submission" date="2019-11" db="EMBL/GenBank/DDBJ databases">
        <title>Bacillus idriensis genome.</title>
        <authorList>
            <person name="Konopka E.N."/>
            <person name="Newman J.D."/>
        </authorList>
    </citation>
    <scope>NUCLEOTIDE SEQUENCE [LARGE SCALE GENOMIC DNA]</scope>
    <source>
        <strain evidence="10 11">DSM 19097</strain>
    </source>
</reference>
<feature type="transmembrane region" description="Helical" evidence="9">
    <location>
        <begin position="925"/>
        <end position="947"/>
    </location>
</feature>
<feature type="region of interest" description="Disordered" evidence="8">
    <location>
        <begin position="367"/>
        <end position="407"/>
    </location>
</feature>
<feature type="coiled-coil region" evidence="7">
    <location>
        <begin position="200"/>
        <end position="234"/>
    </location>
</feature>
<keyword evidence="6 9" id="KW-0472">Membrane</keyword>
<protein>
    <submittedName>
        <fullName evidence="10">Type VII secretion protein EsaA</fullName>
    </submittedName>
</protein>
<accession>A0A6I2M8B7</accession>
<evidence type="ECO:0000256" key="1">
    <source>
        <dbReference type="ARBA" id="ARBA00004651"/>
    </source>
</evidence>
<evidence type="ECO:0000256" key="7">
    <source>
        <dbReference type="SAM" id="Coils"/>
    </source>
</evidence>
<dbReference type="NCBIfam" id="TIGR03929">
    <property type="entry name" value="T7_esaA_Nterm"/>
    <property type="match status" value="1"/>
</dbReference>
<evidence type="ECO:0000256" key="2">
    <source>
        <dbReference type="ARBA" id="ARBA00008338"/>
    </source>
</evidence>
<keyword evidence="11" id="KW-1185">Reference proteome</keyword>
<organism evidence="10 11">
    <name type="scientific">Metabacillus idriensis</name>
    <dbReference type="NCBI Taxonomy" id="324768"/>
    <lineage>
        <taxon>Bacteria</taxon>
        <taxon>Bacillati</taxon>
        <taxon>Bacillota</taxon>
        <taxon>Bacilli</taxon>
        <taxon>Bacillales</taxon>
        <taxon>Bacillaceae</taxon>
        <taxon>Metabacillus</taxon>
    </lineage>
</organism>
<name>A0A6I2M8B7_9BACI</name>
<dbReference type="EMBL" id="WKKF01000002">
    <property type="protein sequence ID" value="MRX54069.1"/>
    <property type="molecule type" value="Genomic_DNA"/>
</dbReference>
<dbReference type="RefSeq" id="WP_154318380.1">
    <property type="nucleotide sequence ID" value="NZ_CAJGAA010000002.1"/>
</dbReference>
<gene>
    <name evidence="10" type="primary">esaA</name>
    <name evidence="10" type="ORF">GJU41_08800</name>
</gene>
<evidence type="ECO:0000256" key="3">
    <source>
        <dbReference type="ARBA" id="ARBA00022475"/>
    </source>
</evidence>
<dbReference type="PANTHER" id="PTHR30294">
    <property type="entry name" value="MEMBRANE COMPONENT OF ABC TRANSPORTER YHHJ-RELATED"/>
    <property type="match status" value="1"/>
</dbReference>
<comment type="subcellular location">
    <subcellularLocation>
        <location evidence="1">Cell membrane</location>
        <topology evidence="1">Multi-pass membrane protein</topology>
    </subcellularLocation>
</comment>
<comment type="similarity">
    <text evidence="2">Belongs to the EsaA family.</text>
</comment>
<evidence type="ECO:0000256" key="4">
    <source>
        <dbReference type="ARBA" id="ARBA00022692"/>
    </source>
</evidence>
<sequence>MTDQRKHTIKMIAAVLLILAVPALFFQFIGDNPLEIKEKATRNIAVVNEDIGMEKAEGENKEAEPVQFGKEVAAILDKDSQYDWTILSRSAAVNGLKNGQYDAVIYIPSNFSANILTYDEQQPSKAEFEYVVQNQLNAENRQRVLRALEDATGRVNKQMSSLYWSYVAQDMENVREEFDRILEKEIAFQNAMLNFYKPSSKDLAGELNQQKQMLEQLQTTMKQAEEESPERKNTVRQFEKSLASFVQYVEEYQAYQEDQQQLLTLAQKESLTAIQSGTMEADQVQNQTQQAFNERGSMLASRMTDIQQQLDQNQKTAENLGSVRLSQTERQARELETVHRNYVDMYIMKDNQDTLNRLEGELIPLRESLKQGNPGEEPGNGEEGPPEDDGDVTEPEAPGENESPANMEEERANILAVSEQLKNLKAILETIPDPKPEQVTQALTELEDMSGKLVAIEESIKSKENQNSWKGEYDKLLALYEKLTEENAELLEENQLLKDENSKLAEKINKLTDNMNSGSAAIIEQEQTILNSLSPERKQKLESVFRGPIGNASMNDVLKYHTILSQYEAAAKRMNTSSDPVKDAVLADEMQKTKVESILSINEEEQGAWDKLNQELPATEEEMKEVQASALAFMDEYSKELGAQQAAILEDLASMEESANNVLSQVQESENTASRMTLENSDGTVLVVNQQNIGQELVMITDLMNSLGERQETVVSSTDVLQQKVNEVQSAADVLNDKWATNVASTQLVRDDVFSILGNTFVDGQNNGYVYEHLANPLQISGEAPAAQAKAVPPVVILVIILISSLLIGFFSHYFKAAPLLVRGSMFGLLNLIVGLIISVFGLNIYTLTDERAIQWSIFTVLLLFAASTIVRVSFLLGNFAGWLASVGLVAFFVSPLLALAAPNFTYEDPMSKVYISIQYDANNLFTQGVIVLIGIILVLTILPFVVNALKNSNEKANHEHAHEA</sequence>
<feature type="transmembrane region" description="Helical" evidence="9">
    <location>
        <begin position="827"/>
        <end position="847"/>
    </location>
</feature>
<proteinExistence type="inferred from homology"/>
<feature type="transmembrane region" description="Helical" evidence="9">
    <location>
        <begin position="853"/>
        <end position="871"/>
    </location>
</feature>
<feature type="compositionally biased region" description="Acidic residues" evidence="8">
    <location>
        <begin position="384"/>
        <end position="399"/>
    </location>
</feature>
<evidence type="ECO:0000313" key="11">
    <source>
        <dbReference type="Proteomes" id="UP000441585"/>
    </source>
</evidence>
<dbReference type="AlphaFoldDB" id="A0A6I2M8B7"/>
<evidence type="ECO:0000256" key="9">
    <source>
        <dbReference type="SAM" id="Phobius"/>
    </source>
</evidence>
<keyword evidence="7" id="KW-0175">Coiled coil</keyword>